<organism evidence="6 7">
    <name type="scientific">Defluviitoga tunisiensis</name>
    <dbReference type="NCBI Taxonomy" id="1006576"/>
    <lineage>
        <taxon>Bacteria</taxon>
        <taxon>Thermotogati</taxon>
        <taxon>Thermotogota</taxon>
        <taxon>Thermotogae</taxon>
        <taxon>Petrotogales</taxon>
        <taxon>Petrotogaceae</taxon>
        <taxon>Defluviitoga</taxon>
    </lineage>
</organism>
<dbReference type="GO" id="GO:0008817">
    <property type="term" value="F:corrinoid adenosyltransferase activity"/>
    <property type="evidence" value="ECO:0007669"/>
    <property type="project" value="UniProtKB-UniRule"/>
</dbReference>
<keyword evidence="2 4" id="KW-0547">Nucleotide-binding</keyword>
<dbReference type="SUPFAM" id="SSF89028">
    <property type="entry name" value="Cobalamin adenosyltransferase-like"/>
    <property type="match status" value="1"/>
</dbReference>
<dbReference type="EMBL" id="LN824141">
    <property type="protein sequence ID" value="CEP78150.1"/>
    <property type="molecule type" value="Genomic_DNA"/>
</dbReference>
<dbReference type="EC" id="2.5.1.17" evidence="4"/>
<dbReference type="HOGENOM" id="CLU_083486_0_1_0"/>
<dbReference type="InterPro" id="IPR029499">
    <property type="entry name" value="PduO-typ"/>
</dbReference>
<dbReference type="STRING" id="1006576.DTL3_0843"/>
<evidence type="ECO:0000256" key="4">
    <source>
        <dbReference type="RuleBase" id="RU366026"/>
    </source>
</evidence>
<keyword evidence="3 4" id="KW-0067">ATP-binding</keyword>
<dbReference type="OrthoDB" id="9778896at2"/>
<reference evidence="7" key="1">
    <citation type="submission" date="2014-11" db="EMBL/GenBank/DDBJ databases">
        <authorList>
            <person name="Wibberg D."/>
        </authorList>
    </citation>
    <scope>NUCLEOTIDE SEQUENCE [LARGE SCALE GENOMIC DNA]</scope>
    <source>
        <strain evidence="7">L3</strain>
    </source>
</reference>
<comment type="pathway">
    <text evidence="4">Cofactor biosynthesis; adenosylcobalamin biosynthesis; adenosylcobalamin from cob(II)yrinate a,c-diamide: step 2/7.</text>
</comment>
<evidence type="ECO:0000256" key="2">
    <source>
        <dbReference type="ARBA" id="ARBA00022741"/>
    </source>
</evidence>
<comment type="catalytic activity">
    <reaction evidence="4">
        <text>2 cob(II)alamin + reduced [electron-transfer flavoprotein] + 2 ATP = 2 adenosylcob(III)alamin + 2 triphosphate + oxidized [electron-transfer flavoprotein] + 3 H(+)</text>
        <dbReference type="Rhea" id="RHEA:28671"/>
        <dbReference type="Rhea" id="RHEA-COMP:10685"/>
        <dbReference type="Rhea" id="RHEA-COMP:10686"/>
        <dbReference type="ChEBI" id="CHEBI:15378"/>
        <dbReference type="ChEBI" id="CHEBI:16304"/>
        <dbReference type="ChEBI" id="CHEBI:18036"/>
        <dbReference type="ChEBI" id="CHEBI:18408"/>
        <dbReference type="ChEBI" id="CHEBI:30616"/>
        <dbReference type="ChEBI" id="CHEBI:57692"/>
        <dbReference type="ChEBI" id="CHEBI:58307"/>
        <dbReference type="EC" id="2.5.1.17"/>
    </reaction>
</comment>
<dbReference type="GO" id="GO:0009236">
    <property type="term" value="P:cobalamin biosynthetic process"/>
    <property type="evidence" value="ECO:0007669"/>
    <property type="project" value="UniProtKB-UniRule"/>
</dbReference>
<protein>
    <recommendedName>
        <fullName evidence="4">Corrinoid adenosyltransferase</fullName>
        <ecNumber evidence="4">2.5.1.17</ecNumber>
    </recommendedName>
    <alternativeName>
        <fullName evidence="4">Cob(II)alamin adenosyltransferase</fullName>
    </alternativeName>
    <alternativeName>
        <fullName evidence="4">Cob(II)yrinic acid a,c-diamide adenosyltransferase</fullName>
    </alternativeName>
    <alternativeName>
        <fullName evidence="4">Cobinamide/cobalamin adenosyltransferase</fullName>
    </alternativeName>
</protein>
<evidence type="ECO:0000313" key="7">
    <source>
        <dbReference type="Proteomes" id="UP000032809"/>
    </source>
</evidence>
<evidence type="ECO:0000313" key="6">
    <source>
        <dbReference type="EMBL" id="CEP78150.1"/>
    </source>
</evidence>
<proteinExistence type="inferred from homology"/>
<evidence type="ECO:0000256" key="1">
    <source>
        <dbReference type="ARBA" id="ARBA00022679"/>
    </source>
</evidence>
<dbReference type="Gene3D" id="1.20.1200.10">
    <property type="entry name" value="Cobalamin adenosyltransferase-like"/>
    <property type="match status" value="1"/>
</dbReference>
<dbReference type="InterPro" id="IPR036451">
    <property type="entry name" value="CblAdoTrfase-like_sf"/>
</dbReference>
<feature type="domain" description="Cobalamin adenosyltransferase-like" evidence="5">
    <location>
        <begin position="3"/>
        <end position="162"/>
    </location>
</feature>
<evidence type="ECO:0000259" key="5">
    <source>
        <dbReference type="Pfam" id="PF01923"/>
    </source>
</evidence>
<dbReference type="InterPro" id="IPR016030">
    <property type="entry name" value="CblAdoTrfase-like"/>
</dbReference>
<dbReference type="Pfam" id="PF01923">
    <property type="entry name" value="Cob_adeno_trans"/>
    <property type="match status" value="1"/>
</dbReference>
<dbReference type="PANTHER" id="PTHR12213">
    <property type="entry name" value="CORRINOID ADENOSYLTRANSFERASE"/>
    <property type="match status" value="1"/>
</dbReference>
<dbReference type="AlphaFoldDB" id="A0A0C7P1L4"/>
<dbReference type="PANTHER" id="PTHR12213:SF0">
    <property type="entry name" value="CORRINOID ADENOSYLTRANSFERASE MMAB"/>
    <property type="match status" value="1"/>
</dbReference>
<dbReference type="GO" id="GO:0005524">
    <property type="term" value="F:ATP binding"/>
    <property type="evidence" value="ECO:0007669"/>
    <property type="project" value="UniProtKB-UniRule"/>
</dbReference>
<dbReference type="UniPathway" id="UPA00148">
    <property type="reaction ID" value="UER00233"/>
</dbReference>
<keyword evidence="1 4" id="KW-0808">Transferase</keyword>
<sequence length="175" mass="20413">MSIYTKTGDSGETALWSGERVSKDDLRVESYGTIDELSAFISEATHYVNSQEIRKILKELQNDLFKVGGELASKGKQYIHPIEESDVERITNYVDYFEKRIQLKSFVIQGSTPQSSKLDICRTIARRAERRIISLDKKETVSPTIKKYINRLSDLLYVMARFEEFLQNKIEYKRW</sequence>
<evidence type="ECO:0000256" key="3">
    <source>
        <dbReference type="ARBA" id="ARBA00022840"/>
    </source>
</evidence>
<keyword evidence="7" id="KW-1185">Reference proteome</keyword>
<dbReference type="NCBIfam" id="TIGR00636">
    <property type="entry name" value="PduO_Nterm"/>
    <property type="match status" value="1"/>
</dbReference>
<name>A0A0C7P1L4_DEFTU</name>
<accession>A0A0C7P1L4</accession>
<dbReference type="KEGG" id="dtn:DTL3_0843"/>
<comment type="similarity">
    <text evidence="4">Belongs to the Cob(I)alamin adenosyltransferase family.</text>
</comment>
<dbReference type="PATRIC" id="fig|1006576.9.peg.830"/>
<keyword evidence="4" id="KW-0169">Cobalamin biosynthesis</keyword>
<comment type="catalytic activity">
    <reaction evidence="4">
        <text>2 cob(II)yrinate a,c diamide + reduced [electron-transfer flavoprotein] + 2 ATP = 2 adenosylcob(III)yrinate a,c-diamide + 2 triphosphate + oxidized [electron-transfer flavoprotein] + 3 H(+)</text>
        <dbReference type="Rhea" id="RHEA:11528"/>
        <dbReference type="Rhea" id="RHEA-COMP:10685"/>
        <dbReference type="Rhea" id="RHEA-COMP:10686"/>
        <dbReference type="ChEBI" id="CHEBI:15378"/>
        <dbReference type="ChEBI" id="CHEBI:18036"/>
        <dbReference type="ChEBI" id="CHEBI:30616"/>
        <dbReference type="ChEBI" id="CHEBI:57692"/>
        <dbReference type="ChEBI" id="CHEBI:58307"/>
        <dbReference type="ChEBI" id="CHEBI:58503"/>
        <dbReference type="ChEBI" id="CHEBI:58537"/>
        <dbReference type="EC" id="2.5.1.17"/>
    </reaction>
</comment>
<dbReference type="RefSeq" id="WP_045087660.1">
    <property type="nucleotide sequence ID" value="NZ_LN824141.1"/>
</dbReference>
<dbReference type="Proteomes" id="UP000032809">
    <property type="component" value="Chromosome I"/>
</dbReference>
<gene>
    <name evidence="6" type="ORF">DTL3_0843</name>
</gene>